<comment type="catalytic activity">
    <reaction evidence="5">
        <text>(6S)-5-formyl-5,6,7,8-tetrahydrofolate + ATP = (6R)-5,10-methenyltetrahydrofolate + ADP + phosphate</text>
        <dbReference type="Rhea" id="RHEA:10488"/>
        <dbReference type="ChEBI" id="CHEBI:30616"/>
        <dbReference type="ChEBI" id="CHEBI:43474"/>
        <dbReference type="ChEBI" id="CHEBI:57455"/>
        <dbReference type="ChEBI" id="CHEBI:57457"/>
        <dbReference type="ChEBI" id="CHEBI:456216"/>
        <dbReference type="EC" id="6.3.3.2"/>
    </reaction>
</comment>
<evidence type="ECO:0000256" key="4">
    <source>
        <dbReference type="PIRSR" id="PIRSR006806-1"/>
    </source>
</evidence>
<dbReference type="Pfam" id="PF01812">
    <property type="entry name" value="5-FTHF_cyc-lig"/>
    <property type="match status" value="1"/>
</dbReference>
<accession>A0A7G1HRQ4</accession>
<dbReference type="PANTHER" id="PTHR23407">
    <property type="entry name" value="ATPASE INHIBITOR/5-FORMYLTETRAHYDROFOLATE CYCLO-LIGASE"/>
    <property type="match status" value="1"/>
</dbReference>
<comment type="similarity">
    <text evidence="1 5">Belongs to the 5-formyltetrahydrofolate cyclo-ligase family.</text>
</comment>
<reference evidence="7" key="1">
    <citation type="submission" date="2020-07" db="EMBL/GenBank/DDBJ databases">
        <title>Complete genome sequencing of Coprobacter sp. strain 2CBH44.</title>
        <authorList>
            <person name="Sakamoto M."/>
            <person name="Murakami T."/>
            <person name="Mori H."/>
        </authorList>
    </citation>
    <scope>NUCLEOTIDE SEQUENCE [LARGE SCALE GENOMIC DNA]</scope>
    <source>
        <strain evidence="7">2CBH44</strain>
    </source>
</reference>
<evidence type="ECO:0000313" key="6">
    <source>
        <dbReference type="EMBL" id="BCI62395.1"/>
    </source>
</evidence>
<protein>
    <recommendedName>
        <fullName evidence="5">5-formyltetrahydrofolate cyclo-ligase</fullName>
        <ecNumber evidence="5">6.3.3.2</ecNumber>
    </recommendedName>
</protein>
<keyword evidence="7" id="KW-1185">Reference proteome</keyword>
<sequence length="182" mass="21267">MNKSELRKKIRILKHSVSLEQKKTESNKVFSIIESIPQFCRATNVLLYHSLPDEVITHEFIQKWHLKKNIFLPYVDNDYLQVRKYISGELKTGKFGIEEPTGPEINNLSNIDLVIVPGMAFDMKGNRLGRGKGYYDKLLRKMRCYKIGVCYNFQLLENIPVEEHDFPMDMVISPMNIIMCHD</sequence>
<evidence type="ECO:0000256" key="1">
    <source>
        <dbReference type="ARBA" id="ARBA00010638"/>
    </source>
</evidence>
<proteinExistence type="inferred from homology"/>
<dbReference type="InterPro" id="IPR024185">
    <property type="entry name" value="FTHF_cligase-like_sf"/>
</dbReference>
<dbReference type="GO" id="GO:0046872">
    <property type="term" value="F:metal ion binding"/>
    <property type="evidence" value="ECO:0007669"/>
    <property type="project" value="UniProtKB-KW"/>
</dbReference>
<keyword evidence="3 4" id="KW-0067">ATP-binding</keyword>
<name>A0A7G1HRQ4_9BACT</name>
<keyword evidence="2 4" id="KW-0547">Nucleotide-binding</keyword>
<feature type="binding site" evidence="4">
    <location>
        <begin position="127"/>
        <end position="135"/>
    </location>
    <ligand>
        <name>ATP</name>
        <dbReference type="ChEBI" id="CHEBI:30616"/>
    </ligand>
</feature>
<keyword evidence="6" id="KW-0436">Ligase</keyword>
<feature type="binding site" evidence="4">
    <location>
        <position position="54"/>
    </location>
    <ligand>
        <name>substrate</name>
    </ligand>
</feature>
<dbReference type="GO" id="GO:0035999">
    <property type="term" value="P:tetrahydrofolate interconversion"/>
    <property type="evidence" value="ECO:0007669"/>
    <property type="project" value="TreeGrafter"/>
</dbReference>
<keyword evidence="5" id="KW-0479">Metal-binding</keyword>
<dbReference type="GO" id="GO:0009396">
    <property type="term" value="P:folic acid-containing compound biosynthetic process"/>
    <property type="evidence" value="ECO:0007669"/>
    <property type="project" value="TreeGrafter"/>
</dbReference>
<dbReference type="GO" id="GO:0030272">
    <property type="term" value="F:5-formyltetrahydrofolate cyclo-ligase activity"/>
    <property type="evidence" value="ECO:0007669"/>
    <property type="project" value="UniProtKB-EC"/>
</dbReference>
<organism evidence="6 7">
    <name type="scientific">Coprobacter secundus subsp. similis</name>
    <dbReference type="NCBI Taxonomy" id="2751153"/>
    <lineage>
        <taxon>Bacteria</taxon>
        <taxon>Pseudomonadati</taxon>
        <taxon>Bacteroidota</taxon>
        <taxon>Bacteroidia</taxon>
        <taxon>Bacteroidales</taxon>
        <taxon>Barnesiellaceae</taxon>
        <taxon>Coprobacter</taxon>
    </lineage>
</organism>
<evidence type="ECO:0000256" key="3">
    <source>
        <dbReference type="ARBA" id="ARBA00022840"/>
    </source>
</evidence>
<comment type="cofactor">
    <cofactor evidence="5">
        <name>Mg(2+)</name>
        <dbReference type="ChEBI" id="CHEBI:18420"/>
    </cofactor>
</comment>
<dbReference type="Gene3D" id="3.40.50.10420">
    <property type="entry name" value="NagB/RpiA/CoA transferase-like"/>
    <property type="match status" value="1"/>
</dbReference>
<dbReference type="Proteomes" id="UP000594042">
    <property type="component" value="Chromosome"/>
</dbReference>
<gene>
    <name evidence="6" type="ORF">Cop2CBH44_07480</name>
</gene>
<dbReference type="EMBL" id="AP023322">
    <property type="protein sequence ID" value="BCI62395.1"/>
    <property type="molecule type" value="Genomic_DNA"/>
</dbReference>
<evidence type="ECO:0000313" key="7">
    <source>
        <dbReference type="Proteomes" id="UP000594042"/>
    </source>
</evidence>
<dbReference type="InterPro" id="IPR037171">
    <property type="entry name" value="NagB/RpiA_transferase-like"/>
</dbReference>
<dbReference type="RefSeq" id="WP_200755566.1">
    <property type="nucleotide sequence ID" value="NZ_AP023322.1"/>
</dbReference>
<evidence type="ECO:0000256" key="5">
    <source>
        <dbReference type="RuleBase" id="RU361279"/>
    </source>
</evidence>
<dbReference type="EC" id="6.3.3.2" evidence="5"/>
<dbReference type="InterPro" id="IPR002698">
    <property type="entry name" value="FTHF_cligase"/>
</dbReference>
<dbReference type="NCBIfam" id="TIGR02727">
    <property type="entry name" value="MTHFS_bact"/>
    <property type="match status" value="1"/>
</dbReference>
<dbReference type="KEGG" id="copr:Cop2CBH44_07480"/>
<dbReference type="PIRSF" id="PIRSF006806">
    <property type="entry name" value="FTHF_cligase"/>
    <property type="match status" value="1"/>
</dbReference>
<dbReference type="SUPFAM" id="SSF100950">
    <property type="entry name" value="NagB/RpiA/CoA transferase-like"/>
    <property type="match status" value="1"/>
</dbReference>
<feature type="binding site" evidence="4">
    <location>
        <begin position="3"/>
        <end position="7"/>
    </location>
    <ligand>
        <name>ATP</name>
        <dbReference type="ChEBI" id="CHEBI:30616"/>
    </ligand>
</feature>
<dbReference type="AlphaFoldDB" id="A0A7G1HRQ4"/>
<dbReference type="PANTHER" id="PTHR23407:SF1">
    <property type="entry name" value="5-FORMYLTETRAHYDROFOLATE CYCLO-LIGASE"/>
    <property type="match status" value="1"/>
</dbReference>
<keyword evidence="5" id="KW-0460">Magnesium</keyword>
<dbReference type="GO" id="GO:0005524">
    <property type="term" value="F:ATP binding"/>
    <property type="evidence" value="ECO:0007669"/>
    <property type="project" value="UniProtKB-KW"/>
</dbReference>
<evidence type="ECO:0000256" key="2">
    <source>
        <dbReference type="ARBA" id="ARBA00022741"/>
    </source>
</evidence>